<keyword evidence="5" id="KW-0472">Membrane</keyword>
<keyword evidence="3" id="KW-1134">Transmembrane beta strand</keyword>
<dbReference type="GO" id="GO:0045040">
    <property type="term" value="P:protein insertion into mitochondrial outer membrane"/>
    <property type="evidence" value="ECO:0007669"/>
    <property type="project" value="TreeGrafter"/>
</dbReference>
<dbReference type="Gene3D" id="2.40.160.50">
    <property type="entry name" value="membrane protein fhac: a member of the omp85/tpsb transporter family"/>
    <property type="match status" value="1"/>
</dbReference>
<comment type="similarity">
    <text evidence="2">Belongs to the SAM50/omp85 family.</text>
</comment>
<feature type="region of interest" description="Disordered" evidence="6">
    <location>
        <begin position="747"/>
        <end position="798"/>
    </location>
</feature>
<reference evidence="8 9" key="1">
    <citation type="journal article" date="2013" name="Nat. Genet.">
        <title>The genome of the hydatid tapeworm Echinococcus granulosus.</title>
        <authorList>
            <person name="Zheng H."/>
            <person name="Zhang W."/>
            <person name="Zhang L."/>
            <person name="Zhang Z."/>
            <person name="Li J."/>
            <person name="Lu G."/>
            <person name="Zhu Y."/>
            <person name="Wang Y."/>
            <person name="Huang Y."/>
            <person name="Liu J."/>
            <person name="Kang H."/>
            <person name="Chen J."/>
            <person name="Wang L."/>
            <person name="Chen A."/>
            <person name="Yu S."/>
            <person name="Gao Z."/>
            <person name="Jin L."/>
            <person name="Gu W."/>
            <person name="Wang Z."/>
            <person name="Zhao L."/>
            <person name="Shi B."/>
            <person name="Wen H."/>
            <person name="Lin R."/>
            <person name="Jones M.K."/>
            <person name="Brejova B."/>
            <person name="Vinar T."/>
            <person name="Zhao G."/>
            <person name="McManus D.P."/>
            <person name="Chen Z."/>
            <person name="Zhou Y."/>
            <person name="Wang S."/>
        </authorList>
    </citation>
    <scope>NUCLEOTIDE SEQUENCE [LARGE SCALE GENOMIC DNA]</scope>
</reference>
<gene>
    <name evidence="8" type="ORF">EGR_10027</name>
</gene>
<evidence type="ECO:0000256" key="2">
    <source>
        <dbReference type="ARBA" id="ARBA00010913"/>
    </source>
</evidence>
<evidence type="ECO:0000256" key="1">
    <source>
        <dbReference type="ARBA" id="ARBA00004374"/>
    </source>
</evidence>
<feature type="compositionally biased region" description="Polar residues" evidence="6">
    <location>
        <begin position="782"/>
        <end position="798"/>
    </location>
</feature>
<dbReference type="RefSeq" id="XP_024346314.1">
    <property type="nucleotide sequence ID" value="XM_024499276.1"/>
</dbReference>
<protein>
    <submittedName>
        <fullName evidence="8">Sorting and assembly machinery component 50 B</fullName>
    </submittedName>
</protein>
<dbReference type="EMBL" id="APAU02000184">
    <property type="protein sequence ID" value="EUB55118.1"/>
    <property type="molecule type" value="Genomic_DNA"/>
</dbReference>
<evidence type="ECO:0000256" key="4">
    <source>
        <dbReference type="ARBA" id="ARBA00022692"/>
    </source>
</evidence>
<dbReference type="CTD" id="36345742"/>
<evidence type="ECO:0000259" key="7">
    <source>
        <dbReference type="Pfam" id="PF01103"/>
    </source>
</evidence>
<dbReference type="InterPro" id="IPR000184">
    <property type="entry name" value="Bac_surfAg_D15"/>
</dbReference>
<dbReference type="KEGG" id="egl:EGR_10027"/>
<dbReference type="PANTHER" id="PTHR12815">
    <property type="entry name" value="SORTING AND ASSEMBLY MACHINERY SAMM50 PROTEIN FAMILY MEMBER"/>
    <property type="match status" value="1"/>
</dbReference>
<dbReference type="STRING" id="6210.W6U240"/>
<dbReference type="GO" id="GO:0005741">
    <property type="term" value="C:mitochondrial outer membrane"/>
    <property type="evidence" value="ECO:0007669"/>
    <property type="project" value="UniProtKB-SubCell"/>
</dbReference>
<keyword evidence="4" id="KW-0812">Transmembrane</keyword>
<accession>W6U240</accession>
<evidence type="ECO:0000313" key="8">
    <source>
        <dbReference type="EMBL" id="EUB55118.1"/>
    </source>
</evidence>
<dbReference type="GeneID" id="36345742"/>
<dbReference type="PANTHER" id="PTHR12815:SF18">
    <property type="entry name" value="SORTING AND ASSEMBLY MACHINERY COMPONENT 50 HOMOLOG"/>
    <property type="match status" value="1"/>
</dbReference>
<evidence type="ECO:0000256" key="6">
    <source>
        <dbReference type="SAM" id="MobiDB-lite"/>
    </source>
</evidence>
<feature type="region of interest" description="Disordered" evidence="6">
    <location>
        <begin position="662"/>
        <end position="692"/>
    </location>
</feature>
<comment type="subcellular location">
    <subcellularLocation>
        <location evidence="1">Mitochondrion outer membrane</location>
        <topology evidence="1">Multi-pass membrane protein</topology>
    </subcellularLocation>
</comment>
<name>W6U240_ECHGR</name>
<sequence>MDCDETFVAEDIPVYVTAVSFFGLGKTNVDFLKKQLYPLVKSKNMRELLENSSDLKSLLLGLQIFKFCEISIDTEKQVARPDAYKPFERNPNIKLSFGGSDCTYDHWWSKILRNESSIFAELGAFSRWGIQKLHWSNIWREIEASSPTTPFNLRLESGVSLKTNLRHSLEVDSRDDRIFPQSGILLRLSEELAFLNPPPPRVAVGLETAAPSDMKKSVQLRLEGVLQKPLRLTDWLVAEATFSAGLVHSLSGHPVSVVDRFFLGGPMELRGYKFYSVGPGEPQLLPPALNHGSMEESGLASESHSCPTGALASCFAGLHLYTPLPFINSSTAASFARLHAFTLTGCLLADPIREWRLACASGDQYFSICQATAASVVGAGLVLRFAGALRLEINYCVPLAGSLLFRGAVCPTHLPKPGFQMGFGENCQMSWASKVLTLALPYIHHRASITTTQSMHDHTGVFNNDISVVGRLPKSEGSESSSSSTPLVFVFPRLSCFVFMMGEIWITAWQEVKSVGLSFRLYGIFANSSTDSVTPKPVDSVRMLVVDGKEREVGQVIILLTELPWPPAPPPSLVTSQLHVRELQPTKHNPIPCGQLSFWIWVLDYWPEGTIPMAASGSTHSKHGTPRGSLSFKAQQHDFTMTPPTGDSHSRLGAKLRNMKNRVQGRGDNGSYVSSATRQSRLTEEQQPQAEEGSVIMGASIISSHPGLGPMGWATGASDLTGGILDGGGGGSESNLLSNGVAGRGIGAGTKSYNPLASQDEEDSGRMERKLGRTPSLFAGEASTTPTLNGRTGDGQNPVSTHGEVVVVVSEWGFDELGNFVARLEVTAAESISSSPQVMLPKKMQIPNASRQGKSRRKVMVEHLRNKISRSSANISELGHKIRSRRSSPDGSRCEQECKGEKRRLSFCFLFFF</sequence>
<evidence type="ECO:0000256" key="5">
    <source>
        <dbReference type="ARBA" id="ARBA00023136"/>
    </source>
</evidence>
<comment type="caution">
    <text evidence="8">The sequence shown here is derived from an EMBL/GenBank/DDBJ whole genome shotgun (WGS) entry which is preliminary data.</text>
</comment>
<keyword evidence="9" id="KW-1185">Reference proteome</keyword>
<proteinExistence type="inferred from homology"/>
<dbReference type="InterPro" id="IPR039910">
    <property type="entry name" value="D15-like"/>
</dbReference>
<dbReference type="OrthoDB" id="1724197at2759"/>
<dbReference type="Pfam" id="PF01103">
    <property type="entry name" value="Omp85"/>
    <property type="match status" value="1"/>
</dbReference>
<dbReference type="Proteomes" id="UP000019149">
    <property type="component" value="Unassembled WGS sequence"/>
</dbReference>
<feature type="domain" description="Bacterial surface antigen (D15)" evidence="7">
    <location>
        <begin position="153"/>
        <end position="400"/>
    </location>
</feature>
<evidence type="ECO:0000256" key="3">
    <source>
        <dbReference type="ARBA" id="ARBA00022452"/>
    </source>
</evidence>
<dbReference type="AlphaFoldDB" id="W6U240"/>
<evidence type="ECO:0000313" key="9">
    <source>
        <dbReference type="Proteomes" id="UP000019149"/>
    </source>
</evidence>
<feature type="compositionally biased region" description="Polar residues" evidence="6">
    <location>
        <begin position="671"/>
        <end position="689"/>
    </location>
</feature>
<organism evidence="8 9">
    <name type="scientific">Echinococcus granulosus</name>
    <name type="common">Hydatid tapeworm</name>
    <dbReference type="NCBI Taxonomy" id="6210"/>
    <lineage>
        <taxon>Eukaryota</taxon>
        <taxon>Metazoa</taxon>
        <taxon>Spiralia</taxon>
        <taxon>Lophotrochozoa</taxon>
        <taxon>Platyhelminthes</taxon>
        <taxon>Cestoda</taxon>
        <taxon>Eucestoda</taxon>
        <taxon>Cyclophyllidea</taxon>
        <taxon>Taeniidae</taxon>
        <taxon>Echinococcus</taxon>
        <taxon>Echinococcus granulosus group</taxon>
    </lineage>
</organism>